<keyword evidence="3" id="KW-1003">Cell membrane</keyword>
<dbReference type="PANTHER" id="PTHR32322">
    <property type="entry name" value="INNER MEMBRANE TRANSPORTER"/>
    <property type="match status" value="1"/>
</dbReference>
<dbReference type="AlphaFoldDB" id="A0A380L464"/>
<evidence type="ECO:0000313" key="10">
    <source>
        <dbReference type="Proteomes" id="UP000254634"/>
    </source>
</evidence>
<evidence type="ECO:0000256" key="5">
    <source>
        <dbReference type="ARBA" id="ARBA00022989"/>
    </source>
</evidence>
<dbReference type="OrthoDB" id="9810818at2"/>
<evidence type="ECO:0000256" key="1">
    <source>
        <dbReference type="ARBA" id="ARBA00004651"/>
    </source>
</evidence>
<evidence type="ECO:0000256" key="6">
    <source>
        <dbReference type="ARBA" id="ARBA00023136"/>
    </source>
</evidence>
<keyword evidence="10" id="KW-1185">Reference proteome</keyword>
<accession>A0A380L464</accession>
<keyword evidence="4 7" id="KW-0812">Transmembrane</keyword>
<feature type="transmembrane region" description="Helical" evidence="7">
    <location>
        <begin position="126"/>
        <end position="145"/>
    </location>
</feature>
<protein>
    <submittedName>
        <fullName evidence="9">Membrane protein</fullName>
    </submittedName>
</protein>
<gene>
    <name evidence="9" type="primary">yicL</name>
    <name evidence="9" type="ORF">NCTC13765_01809</name>
</gene>
<evidence type="ECO:0000259" key="8">
    <source>
        <dbReference type="Pfam" id="PF00892"/>
    </source>
</evidence>
<dbReference type="GO" id="GO:0005886">
    <property type="term" value="C:plasma membrane"/>
    <property type="evidence" value="ECO:0007669"/>
    <property type="project" value="UniProtKB-SubCell"/>
</dbReference>
<dbReference type="Pfam" id="PF00892">
    <property type="entry name" value="EamA"/>
    <property type="match status" value="2"/>
</dbReference>
<dbReference type="RefSeq" id="WP_018372146.1">
    <property type="nucleotide sequence ID" value="NZ_UHFR01000005.1"/>
</dbReference>
<dbReference type="InterPro" id="IPR037185">
    <property type="entry name" value="EmrE-like"/>
</dbReference>
<dbReference type="STRING" id="1123307.GCA_000380065_01437"/>
<feature type="domain" description="EamA" evidence="8">
    <location>
        <begin position="6"/>
        <end position="144"/>
    </location>
</feature>
<evidence type="ECO:0000256" key="4">
    <source>
        <dbReference type="ARBA" id="ARBA00022692"/>
    </source>
</evidence>
<evidence type="ECO:0000256" key="2">
    <source>
        <dbReference type="ARBA" id="ARBA00007362"/>
    </source>
</evidence>
<proteinExistence type="inferred from homology"/>
<dbReference type="PANTHER" id="PTHR32322:SF18">
    <property type="entry name" value="S-ADENOSYLMETHIONINE_S-ADENOSYLHOMOCYSTEINE TRANSPORTER"/>
    <property type="match status" value="1"/>
</dbReference>
<organism evidence="9 10">
    <name type="scientific">Streptococcus massiliensis</name>
    <dbReference type="NCBI Taxonomy" id="313439"/>
    <lineage>
        <taxon>Bacteria</taxon>
        <taxon>Bacillati</taxon>
        <taxon>Bacillota</taxon>
        <taxon>Bacilli</taxon>
        <taxon>Lactobacillales</taxon>
        <taxon>Streptococcaceae</taxon>
        <taxon>Streptococcus</taxon>
    </lineage>
</organism>
<feature type="transmembrane region" description="Helical" evidence="7">
    <location>
        <begin position="217"/>
        <end position="237"/>
    </location>
</feature>
<dbReference type="Proteomes" id="UP000254634">
    <property type="component" value="Unassembled WGS sequence"/>
</dbReference>
<feature type="transmembrane region" description="Helical" evidence="7">
    <location>
        <begin position="7"/>
        <end position="30"/>
    </location>
</feature>
<comment type="subcellular location">
    <subcellularLocation>
        <location evidence="1">Cell membrane</location>
        <topology evidence="1">Multi-pass membrane protein</topology>
    </subcellularLocation>
</comment>
<keyword evidence="5 7" id="KW-1133">Transmembrane helix</keyword>
<comment type="similarity">
    <text evidence="2">Belongs to the EamA transporter family.</text>
</comment>
<evidence type="ECO:0000256" key="3">
    <source>
        <dbReference type="ARBA" id="ARBA00022475"/>
    </source>
</evidence>
<reference evidence="9" key="1">
    <citation type="submission" date="2018-06" db="EMBL/GenBank/DDBJ databases">
        <authorList>
            <consortium name="Pathogen Informatics"/>
            <person name="Doyle S."/>
        </authorList>
    </citation>
    <scope>NUCLEOTIDE SEQUENCE [LARGE SCALE GENOMIC DNA]</scope>
    <source>
        <strain evidence="9">NCTC13765</strain>
    </source>
</reference>
<keyword evidence="6 7" id="KW-0472">Membrane</keyword>
<dbReference type="SUPFAM" id="SSF103481">
    <property type="entry name" value="Multidrug resistance efflux transporter EmrE"/>
    <property type="match status" value="2"/>
</dbReference>
<evidence type="ECO:0000256" key="7">
    <source>
        <dbReference type="SAM" id="Phobius"/>
    </source>
</evidence>
<dbReference type="InterPro" id="IPR000620">
    <property type="entry name" value="EamA_dom"/>
</dbReference>
<name>A0A380L464_9STRE</name>
<sequence length="304" mass="32678">MSKELRGTLYVLIAGISWGLSGTCGQYLMAQGIPPLVLTNIRILIAGLVLSLMAYGSARKQFRAALSNKKSLGKIFIFALFGLVLNQFAYLVAIHETNAGTATVLQYICPVLVLSYACIKDKVAPTLLEMFAIVFAMLGTFLIATHGELGVLSVTPLGLFWGLFSAVTYSLYIILPVELIRRYGSLTVIGIGMLMGGVLIFPFSGLASFHWQLTMPIFLALVGIIGIGTIFTYTVFLKGATLIGPVKSSLLASVEPVAAVVFAFLVMSEHFFFIDILGMVLILSAVTLISAKDLIKKASLVHGK</sequence>
<feature type="domain" description="EamA" evidence="8">
    <location>
        <begin position="157"/>
        <end position="290"/>
    </location>
</feature>
<evidence type="ECO:0000313" key="9">
    <source>
        <dbReference type="EMBL" id="SUN77291.1"/>
    </source>
</evidence>
<dbReference type="EMBL" id="UHFR01000005">
    <property type="protein sequence ID" value="SUN77291.1"/>
    <property type="molecule type" value="Genomic_DNA"/>
</dbReference>
<feature type="transmembrane region" description="Helical" evidence="7">
    <location>
        <begin position="75"/>
        <end position="93"/>
    </location>
</feature>
<feature type="transmembrane region" description="Helical" evidence="7">
    <location>
        <begin position="36"/>
        <end position="55"/>
    </location>
</feature>
<feature type="transmembrane region" description="Helical" evidence="7">
    <location>
        <begin position="99"/>
        <end position="119"/>
    </location>
</feature>
<feature type="transmembrane region" description="Helical" evidence="7">
    <location>
        <begin position="157"/>
        <end position="175"/>
    </location>
</feature>
<feature type="transmembrane region" description="Helical" evidence="7">
    <location>
        <begin position="187"/>
        <end position="211"/>
    </location>
</feature>
<feature type="transmembrane region" description="Helical" evidence="7">
    <location>
        <begin position="272"/>
        <end position="291"/>
    </location>
</feature>
<feature type="transmembrane region" description="Helical" evidence="7">
    <location>
        <begin position="249"/>
        <end position="266"/>
    </location>
</feature>
<dbReference type="InterPro" id="IPR050638">
    <property type="entry name" value="AA-Vitamin_Transporters"/>
</dbReference>